<dbReference type="EMBL" id="SMDN01000008">
    <property type="protein sequence ID" value="TQC51424.1"/>
    <property type="molecule type" value="Genomic_DNA"/>
</dbReference>
<keyword evidence="1" id="KW-1133">Transmembrane helix</keyword>
<accession>A0A507SN12</accession>
<evidence type="ECO:0000256" key="1">
    <source>
        <dbReference type="SAM" id="Phobius"/>
    </source>
</evidence>
<protein>
    <submittedName>
        <fullName evidence="2">Uncharacterized protein</fullName>
    </submittedName>
</protein>
<proteinExistence type="predicted"/>
<sequence>MAKFEKDPLVCQERIQKRRELLIELYEENKQELANPTLVKEDTMSEKECQYADCLLSKSLIDDRQYRLSKKISLLSVIASVLLIVIFTLMALMIGSLGK</sequence>
<comment type="caution">
    <text evidence="2">The sequence shown here is derived from an EMBL/GenBank/DDBJ whole genome shotgun (WGS) entry which is preliminary data.</text>
</comment>
<gene>
    <name evidence="2" type="ORF">E1I18_02465</name>
</gene>
<evidence type="ECO:0000313" key="3">
    <source>
        <dbReference type="Proteomes" id="UP000320801"/>
    </source>
</evidence>
<dbReference type="Proteomes" id="UP000320801">
    <property type="component" value="Unassembled WGS sequence"/>
</dbReference>
<dbReference type="RefSeq" id="WP_141484018.1">
    <property type="nucleotide sequence ID" value="NZ_SMDN01000008.1"/>
</dbReference>
<dbReference type="AlphaFoldDB" id="A0A507SN12"/>
<reference evidence="2 3" key="1">
    <citation type="submission" date="2019-03" db="EMBL/GenBank/DDBJ databases">
        <title>Characterization of a novel Mycoplasma cynos real-time PCR assay.</title>
        <authorList>
            <person name="Tallmadge R.L."/>
            <person name="Mitchell P.K."/>
            <person name="Goodman L."/>
        </authorList>
    </citation>
    <scope>NUCLEOTIDE SEQUENCE [LARGE SCALE GENOMIC DNA]</scope>
    <source>
        <strain evidence="2 3">1642</strain>
    </source>
</reference>
<feature type="transmembrane region" description="Helical" evidence="1">
    <location>
        <begin position="74"/>
        <end position="97"/>
    </location>
</feature>
<evidence type="ECO:0000313" key="2">
    <source>
        <dbReference type="EMBL" id="TQC51424.1"/>
    </source>
</evidence>
<keyword evidence="1" id="KW-0812">Transmembrane</keyword>
<dbReference type="OrthoDB" id="401304at2"/>
<keyword evidence="1" id="KW-0472">Membrane</keyword>
<keyword evidence="3" id="KW-1185">Reference proteome</keyword>
<organism evidence="2 3">
    <name type="scientific">Mycoplasmopsis mucosicanis</name>
    <dbReference type="NCBI Taxonomy" id="458208"/>
    <lineage>
        <taxon>Bacteria</taxon>
        <taxon>Bacillati</taxon>
        <taxon>Mycoplasmatota</taxon>
        <taxon>Mycoplasmoidales</taxon>
        <taxon>Metamycoplasmataceae</taxon>
        <taxon>Mycoplasmopsis</taxon>
    </lineage>
</organism>
<name>A0A507SN12_9BACT</name>